<gene>
    <name evidence="1" type="ORF">SAMN02194393_05235</name>
</gene>
<dbReference type="STRING" id="36842.SAMN02194393_05235"/>
<dbReference type="AlphaFoldDB" id="A0A1T5MRT7"/>
<organism evidence="1 2">
    <name type="scientific">Maledivibacter halophilus</name>
    <dbReference type="NCBI Taxonomy" id="36842"/>
    <lineage>
        <taxon>Bacteria</taxon>
        <taxon>Bacillati</taxon>
        <taxon>Bacillota</taxon>
        <taxon>Clostridia</taxon>
        <taxon>Peptostreptococcales</taxon>
        <taxon>Caminicellaceae</taxon>
        <taxon>Maledivibacter</taxon>
    </lineage>
</organism>
<protein>
    <recommendedName>
        <fullName evidence="3">Glycosyltransferase</fullName>
    </recommendedName>
</protein>
<dbReference type="SUPFAM" id="SSF53448">
    <property type="entry name" value="Nucleotide-diphospho-sugar transferases"/>
    <property type="match status" value="1"/>
</dbReference>
<evidence type="ECO:0000313" key="2">
    <source>
        <dbReference type="Proteomes" id="UP000190285"/>
    </source>
</evidence>
<dbReference type="PANTHER" id="PTHR36529">
    <property type="entry name" value="SLL1095 PROTEIN"/>
    <property type="match status" value="1"/>
</dbReference>
<dbReference type="InterPro" id="IPR029044">
    <property type="entry name" value="Nucleotide-diphossugar_trans"/>
</dbReference>
<dbReference type="Proteomes" id="UP000190285">
    <property type="component" value="Unassembled WGS sequence"/>
</dbReference>
<dbReference type="EMBL" id="FUZT01000023">
    <property type="protein sequence ID" value="SKC90901.1"/>
    <property type="molecule type" value="Genomic_DNA"/>
</dbReference>
<dbReference type="InterPro" id="IPR018641">
    <property type="entry name" value="Trfase_1_rSAM/seldom-assoc"/>
</dbReference>
<dbReference type="PANTHER" id="PTHR36529:SF1">
    <property type="entry name" value="GLYCOSYLTRANSFERASE"/>
    <property type="match status" value="1"/>
</dbReference>
<dbReference type="Gene3D" id="3.90.550.10">
    <property type="entry name" value="Spore Coat Polysaccharide Biosynthesis Protein SpsA, Chain A"/>
    <property type="match status" value="1"/>
</dbReference>
<accession>A0A1T5MRT7</accession>
<evidence type="ECO:0000313" key="1">
    <source>
        <dbReference type="EMBL" id="SKC90901.1"/>
    </source>
</evidence>
<evidence type="ECO:0008006" key="3">
    <source>
        <dbReference type="Google" id="ProtNLM"/>
    </source>
</evidence>
<dbReference type="RefSeq" id="WP_079495821.1">
    <property type="nucleotide sequence ID" value="NZ_FUZT01000023.1"/>
</dbReference>
<keyword evidence="2" id="KW-1185">Reference proteome</keyword>
<reference evidence="1 2" key="1">
    <citation type="submission" date="2017-02" db="EMBL/GenBank/DDBJ databases">
        <authorList>
            <person name="Peterson S.W."/>
        </authorList>
    </citation>
    <scope>NUCLEOTIDE SEQUENCE [LARGE SCALE GENOMIC DNA]</scope>
    <source>
        <strain evidence="1 2">M1</strain>
    </source>
</reference>
<proteinExistence type="predicted"/>
<dbReference type="OrthoDB" id="9810303at2"/>
<sequence>MKALILMTRVPIPGRTKTRLMKVLSGEECANLHKCFLLDLFNVFEYIKDDIDIFLTYTPEKSFKLMEDFIPDYIQCFPQWGKDLGEKMFNAFQYLFNKGYSEIILMGADIPSIQPYDIRVSFMALGNNDIVLGPTVDGGYYLIGIHRPHKDLFQNKVKWGNKSVLEGTIDIANGLGLKTKLVSKLRDIDTKEDLFNFIMKSKYKLEDGNVIPYNTINYINSLWSDKQYVEGYSKV</sequence>
<name>A0A1T5MRT7_9FIRM</name>
<dbReference type="Pfam" id="PF09837">
    <property type="entry name" value="DUF2064"/>
    <property type="match status" value="1"/>
</dbReference>
<dbReference type="NCBIfam" id="TIGR04282">
    <property type="entry name" value="glyco_like_cofC"/>
    <property type="match status" value="1"/>
</dbReference>